<protein>
    <submittedName>
        <fullName evidence="2">Uncharacterized protein</fullName>
    </submittedName>
</protein>
<gene>
    <name evidence="2" type="ORF">KGD82_27745</name>
</gene>
<dbReference type="EMBL" id="CP074403">
    <property type="protein sequence ID" value="QVJ03481.1"/>
    <property type="molecule type" value="Genomic_DNA"/>
</dbReference>
<evidence type="ECO:0000313" key="3">
    <source>
        <dbReference type="Proteomes" id="UP000682416"/>
    </source>
</evidence>
<reference evidence="2" key="1">
    <citation type="submission" date="2021-05" db="EMBL/GenBank/DDBJ databases">
        <authorList>
            <person name="Kaiqin L."/>
            <person name="Jian G."/>
        </authorList>
    </citation>
    <scope>NUCLEOTIDE SEQUENCE</scope>
    <source>
        <strain evidence="2">HDS5</strain>
        <plasmid evidence="2">unnamed2</plasmid>
    </source>
</reference>
<dbReference type="KEGG" id="nec:KGD82_27745"/>
<dbReference type="AlphaFoldDB" id="A0A975LE01"/>
<accession>A0A975LE01</accession>
<keyword evidence="3" id="KW-1185">Reference proteome</keyword>
<evidence type="ECO:0000313" key="2">
    <source>
        <dbReference type="EMBL" id="QVJ03481.1"/>
    </source>
</evidence>
<sequence length="89" mass="9671">MTGPSPRAGSIALTTAAERVDVARSFLVEWDTLPLPRLWSLVHEVVERVDVDRRSESEVYVTTVIGGDTRTEDLPADHAANAAKAREAA</sequence>
<name>A0A975LE01_9ACTN</name>
<dbReference type="Proteomes" id="UP000682416">
    <property type="component" value="Plasmid unnamed2"/>
</dbReference>
<feature type="region of interest" description="Disordered" evidence="1">
    <location>
        <begin position="70"/>
        <end position="89"/>
    </location>
</feature>
<evidence type="ECO:0000256" key="1">
    <source>
        <dbReference type="SAM" id="MobiDB-lite"/>
    </source>
</evidence>
<keyword evidence="2" id="KW-0614">Plasmid</keyword>
<organism evidence="2 3">
    <name type="scientific">Nocardiopsis eucommiae</name>
    <dbReference type="NCBI Taxonomy" id="2831970"/>
    <lineage>
        <taxon>Bacteria</taxon>
        <taxon>Bacillati</taxon>
        <taxon>Actinomycetota</taxon>
        <taxon>Actinomycetes</taxon>
        <taxon>Streptosporangiales</taxon>
        <taxon>Nocardiopsidaceae</taxon>
        <taxon>Nocardiopsis</taxon>
    </lineage>
</organism>
<geneLocation type="plasmid" evidence="2 3">
    <name>unnamed2</name>
</geneLocation>
<proteinExistence type="predicted"/>